<gene>
    <name evidence="1" type="ORF">ACM46_18005</name>
</gene>
<dbReference type="STRING" id="558151.ACM46_18005"/>
<accession>A0A0J7I1K5</accession>
<reference evidence="1 2" key="1">
    <citation type="journal article" date="2013" name="Int. J. Syst. Evol. Microbiol.">
        <title>Chryseobacterium angstadtii sp. nov., isolated from a newt tank.</title>
        <authorList>
            <person name="Kirk K.E."/>
            <person name="Hoffman J.A."/>
            <person name="Smith K.A."/>
            <person name="Strahan B.L."/>
            <person name="Failor K.C."/>
            <person name="Krebs J.E."/>
            <person name="Gale A.N."/>
            <person name="Do T.D."/>
            <person name="Sontag T.C."/>
            <person name="Batties A.M."/>
            <person name="Mistiszyn K."/>
            <person name="Newman J.D."/>
        </authorList>
    </citation>
    <scope>NUCLEOTIDE SEQUENCE [LARGE SCALE GENOMIC DNA]</scope>
    <source>
        <strain evidence="1 2">KM</strain>
    </source>
</reference>
<dbReference type="EMBL" id="LFND01000006">
    <property type="protein sequence ID" value="KMQ60132.1"/>
    <property type="molecule type" value="Genomic_DNA"/>
</dbReference>
<proteinExistence type="predicted"/>
<sequence>MSQYIDFKPGKEIEWLELNSLLTNQPLSKSLIYRLSGNENESEVDAWLSEIGNRVTIYNESPYIIDNNRIIPQKSWDEIPEYFLCLYYSFCGANDYSGGTKLFEKISGEALKNFLNGSIYTLGFPADKGFNEYLNDISTICHENRLMPADSSYKDDGVDVVGYKLFEDNRPGNLYILLQCAAGKHWKQKKPIALNRWTNYILWYPENIIQSISTVDFVDEKNWHKNSSTFGMLIDRIRIFNYLYKKEVDADLRTEVLEWCRTKISSGI</sequence>
<dbReference type="RefSeq" id="WP_048508073.1">
    <property type="nucleotide sequence ID" value="NZ_LFND01000006.1"/>
</dbReference>
<protein>
    <submittedName>
        <fullName evidence="1">Uncharacterized protein</fullName>
    </submittedName>
</protein>
<keyword evidence="2" id="KW-1185">Reference proteome</keyword>
<dbReference type="PATRIC" id="fig|558151.6.peg.3804"/>
<dbReference type="Proteomes" id="UP000036261">
    <property type="component" value="Unassembled WGS sequence"/>
</dbReference>
<comment type="caution">
    <text evidence="1">The sequence shown here is derived from an EMBL/GenBank/DDBJ whole genome shotgun (WGS) entry which is preliminary data.</text>
</comment>
<name>A0A0J7I1K5_9FLAO</name>
<organism evidence="1 2">
    <name type="scientific">Chryseobacterium angstadtii</name>
    <dbReference type="NCBI Taxonomy" id="558151"/>
    <lineage>
        <taxon>Bacteria</taxon>
        <taxon>Pseudomonadati</taxon>
        <taxon>Bacteroidota</taxon>
        <taxon>Flavobacteriia</taxon>
        <taxon>Flavobacteriales</taxon>
        <taxon>Weeksellaceae</taxon>
        <taxon>Chryseobacterium group</taxon>
        <taxon>Chryseobacterium</taxon>
    </lineage>
</organism>
<evidence type="ECO:0000313" key="2">
    <source>
        <dbReference type="Proteomes" id="UP000036261"/>
    </source>
</evidence>
<dbReference type="AlphaFoldDB" id="A0A0J7I1K5"/>
<dbReference type="OrthoDB" id="1490934at2"/>
<evidence type="ECO:0000313" key="1">
    <source>
        <dbReference type="EMBL" id="KMQ60132.1"/>
    </source>
</evidence>